<dbReference type="AlphaFoldDB" id="A0AAV4A9W7"/>
<accession>A0AAV4A9W7</accession>
<evidence type="ECO:0000313" key="1">
    <source>
        <dbReference type="EMBL" id="GFO04474.1"/>
    </source>
</evidence>
<reference evidence="1 2" key="1">
    <citation type="journal article" date="2021" name="Elife">
        <title>Chloroplast acquisition without the gene transfer in kleptoplastic sea slugs, Plakobranchus ocellatus.</title>
        <authorList>
            <person name="Maeda T."/>
            <person name="Takahashi S."/>
            <person name="Yoshida T."/>
            <person name="Shimamura S."/>
            <person name="Takaki Y."/>
            <person name="Nagai Y."/>
            <person name="Toyoda A."/>
            <person name="Suzuki Y."/>
            <person name="Arimoto A."/>
            <person name="Ishii H."/>
            <person name="Satoh N."/>
            <person name="Nishiyama T."/>
            <person name="Hasebe M."/>
            <person name="Maruyama T."/>
            <person name="Minagawa J."/>
            <person name="Obokata J."/>
            <person name="Shigenobu S."/>
        </authorList>
    </citation>
    <scope>NUCLEOTIDE SEQUENCE [LARGE SCALE GENOMIC DNA]</scope>
</reference>
<proteinExistence type="predicted"/>
<dbReference type="EMBL" id="BLXT01003739">
    <property type="protein sequence ID" value="GFO04474.1"/>
    <property type="molecule type" value="Genomic_DNA"/>
</dbReference>
<protein>
    <recommendedName>
        <fullName evidence="3">PiggyBac transposable element-derived protein domain-containing protein</fullName>
    </recommendedName>
</protein>
<evidence type="ECO:0008006" key="3">
    <source>
        <dbReference type="Google" id="ProtNLM"/>
    </source>
</evidence>
<organism evidence="1 2">
    <name type="scientific">Plakobranchus ocellatus</name>
    <dbReference type="NCBI Taxonomy" id="259542"/>
    <lineage>
        <taxon>Eukaryota</taxon>
        <taxon>Metazoa</taxon>
        <taxon>Spiralia</taxon>
        <taxon>Lophotrochozoa</taxon>
        <taxon>Mollusca</taxon>
        <taxon>Gastropoda</taxon>
        <taxon>Heterobranchia</taxon>
        <taxon>Euthyneura</taxon>
        <taxon>Panpulmonata</taxon>
        <taxon>Sacoglossa</taxon>
        <taxon>Placobranchoidea</taxon>
        <taxon>Plakobranchidae</taxon>
        <taxon>Plakobranchus</taxon>
    </lineage>
</organism>
<evidence type="ECO:0000313" key="2">
    <source>
        <dbReference type="Proteomes" id="UP000735302"/>
    </source>
</evidence>
<sequence length="141" mass="15881">MGLIGKKTLASYWTTRPSQATLFFNTVMNYDEFVLISRMVHLNDIAREIERGHEGHDPWSKCHHATFVRHLENLGIATPLDNDMIVRSRAMSLSRGCTVDVGVTQFWRKNNGGMLALAFRDKKSKLEPVLALSTAHKAGVE</sequence>
<gene>
    <name evidence="1" type="ORF">PoB_003097900</name>
</gene>
<keyword evidence="2" id="KW-1185">Reference proteome</keyword>
<dbReference type="Proteomes" id="UP000735302">
    <property type="component" value="Unassembled WGS sequence"/>
</dbReference>
<comment type="caution">
    <text evidence="1">The sequence shown here is derived from an EMBL/GenBank/DDBJ whole genome shotgun (WGS) entry which is preliminary data.</text>
</comment>
<name>A0AAV4A9W7_9GAST</name>